<feature type="signal peptide" evidence="1">
    <location>
        <begin position="1"/>
        <end position="21"/>
    </location>
</feature>
<dbReference type="RefSeq" id="WP_344923133.1">
    <property type="nucleotide sequence ID" value="NZ_BAABAQ010000020.1"/>
</dbReference>
<keyword evidence="1" id="KW-0732">Signal</keyword>
<name>A0ABP8BKP8_9ACTN</name>
<dbReference type="EMBL" id="BAABAQ010000020">
    <property type="protein sequence ID" value="GAA4209287.1"/>
    <property type="molecule type" value="Genomic_DNA"/>
</dbReference>
<gene>
    <name evidence="2" type="ORF">GCM10022252_75560</name>
</gene>
<accession>A0ABP8BKP8</accession>
<organism evidence="2 3">
    <name type="scientific">Streptosporangium oxazolinicum</name>
    <dbReference type="NCBI Taxonomy" id="909287"/>
    <lineage>
        <taxon>Bacteria</taxon>
        <taxon>Bacillati</taxon>
        <taxon>Actinomycetota</taxon>
        <taxon>Actinomycetes</taxon>
        <taxon>Streptosporangiales</taxon>
        <taxon>Streptosporangiaceae</taxon>
        <taxon>Streptosporangium</taxon>
    </lineage>
</organism>
<dbReference type="PROSITE" id="PS51257">
    <property type="entry name" value="PROKAR_LIPOPROTEIN"/>
    <property type="match status" value="1"/>
</dbReference>
<feature type="chain" id="PRO_5046456731" evidence="1">
    <location>
        <begin position="22"/>
        <end position="194"/>
    </location>
</feature>
<evidence type="ECO:0000313" key="3">
    <source>
        <dbReference type="Proteomes" id="UP001501251"/>
    </source>
</evidence>
<proteinExistence type="predicted"/>
<keyword evidence="3" id="KW-1185">Reference proteome</keyword>
<evidence type="ECO:0000256" key="1">
    <source>
        <dbReference type="SAM" id="SignalP"/>
    </source>
</evidence>
<dbReference type="Proteomes" id="UP001501251">
    <property type="component" value="Unassembled WGS sequence"/>
</dbReference>
<evidence type="ECO:0000313" key="2">
    <source>
        <dbReference type="EMBL" id="GAA4209287.1"/>
    </source>
</evidence>
<protein>
    <submittedName>
        <fullName evidence="2">Uncharacterized protein</fullName>
    </submittedName>
</protein>
<sequence>MRRTATALLAVLLTTGCAAEATGSGNAPTTQPSAASAPAIAATLPWGSTAGVKGANGSLLMATPTGVFYWRGTGDVRPHTKWFLAVAIRVASTTAPDHVPSLGDGGGFSWKGDGQTVNRIQGNTSAVPWSGNVPTVTDTDIQPENSVVYVETFDVPAAGGVLVYTDTAGQQAQWDLPPRTLGKGLRDVIAYTRR</sequence>
<comment type="caution">
    <text evidence="2">The sequence shown here is derived from an EMBL/GenBank/DDBJ whole genome shotgun (WGS) entry which is preliminary data.</text>
</comment>
<reference evidence="3" key="1">
    <citation type="journal article" date="2019" name="Int. J. Syst. Evol. Microbiol.">
        <title>The Global Catalogue of Microorganisms (GCM) 10K type strain sequencing project: providing services to taxonomists for standard genome sequencing and annotation.</title>
        <authorList>
            <consortium name="The Broad Institute Genomics Platform"/>
            <consortium name="The Broad Institute Genome Sequencing Center for Infectious Disease"/>
            <person name="Wu L."/>
            <person name="Ma J."/>
        </authorList>
    </citation>
    <scope>NUCLEOTIDE SEQUENCE [LARGE SCALE GENOMIC DNA]</scope>
    <source>
        <strain evidence="3">JCM 17388</strain>
    </source>
</reference>